<dbReference type="SUPFAM" id="SSF52047">
    <property type="entry name" value="RNI-like"/>
    <property type="match status" value="2"/>
</dbReference>
<dbReference type="Gene3D" id="3.80.10.10">
    <property type="entry name" value="Ribonuclease Inhibitor"/>
    <property type="match status" value="4"/>
</dbReference>
<dbReference type="Proteomes" id="UP000028582">
    <property type="component" value="Unassembled WGS sequence"/>
</dbReference>
<dbReference type="EMBL" id="ANJA01002143">
    <property type="protein sequence ID" value="ETO71764.1"/>
    <property type="molecule type" value="Genomic_DNA"/>
</dbReference>
<sequence>MAWGKKAGVDDLLQKLTNPKTAKSLYVMSTRSISDSDFVKLASSISSNTLLEELYLSGHQVGPLGLQAFADCLAVNTTLKHLSLGSEKLGDEAVQVLCAGLARNAQSGLQNWDLEFKSLGVNGAAAIAELLKTNKSLTTVSLSRNQIGDEGVEKLSKGLRENSQSGVKELNVTEVGISGAGLDHLAALVESESCSLSTIQLSFNALESATSTFFNALAKNKSVTKLQLKECKLRDQHVAALSDALKQNTALIEIDLSDNELTPSACASLAEGLRENKTLQTLRINNNKCLDEGAVLLADVLEANNTTLTYLDMGNNGLTSVGMTPLLKAQSLTQLHLFNNKLGERLSELLPALLANSVIETFGIGANQLHEALSVTMFDALHSHPSLKTLEMGGNTLGKDGHEALDRLKEANRGLDVAVDKNAQNEDGSFDFQNQQ</sequence>
<evidence type="ECO:0000313" key="2">
    <source>
        <dbReference type="Proteomes" id="UP000028582"/>
    </source>
</evidence>
<dbReference type="SMART" id="SM00368">
    <property type="entry name" value="LRR_RI"/>
    <property type="match status" value="9"/>
</dbReference>
<dbReference type="OrthoDB" id="6500038at2759"/>
<gene>
    <name evidence="1" type="ORF">F444_11952</name>
</gene>
<dbReference type="InterPro" id="IPR052394">
    <property type="entry name" value="LRR-containing"/>
</dbReference>
<dbReference type="PANTHER" id="PTHR24114">
    <property type="entry name" value="LEUCINE RICH REPEAT FAMILY PROTEIN"/>
    <property type="match status" value="1"/>
</dbReference>
<dbReference type="InterPro" id="IPR032675">
    <property type="entry name" value="LRR_dom_sf"/>
</dbReference>
<protein>
    <submittedName>
        <fullName evidence="1">Uncharacterized protein</fullName>
    </submittedName>
</protein>
<dbReference type="PANTHER" id="PTHR24114:SF2">
    <property type="entry name" value="F-BOX DOMAIN-CONTAINING PROTEIN-RELATED"/>
    <property type="match status" value="1"/>
</dbReference>
<dbReference type="AlphaFoldDB" id="A0A080ZYQ3"/>
<dbReference type="InterPro" id="IPR001611">
    <property type="entry name" value="Leu-rich_rpt"/>
</dbReference>
<proteinExistence type="predicted"/>
<evidence type="ECO:0000313" key="1">
    <source>
        <dbReference type="EMBL" id="ETO71764.1"/>
    </source>
</evidence>
<comment type="caution">
    <text evidence="1">The sequence shown here is derived from an EMBL/GenBank/DDBJ whole genome shotgun (WGS) entry which is preliminary data.</text>
</comment>
<dbReference type="Pfam" id="PF13516">
    <property type="entry name" value="LRR_6"/>
    <property type="match status" value="5"/>
</dbReference>
<name>A0A080ZYQ3_PHYNI</name>
<organism evidence="1 2">
    <name type="scientific">Phytophthora nicotianae P1976</name>
    <dbReference type="NCBI Taxonomy" id="1317066"/>
    <lineage>
        <taxon>Eukaryota</taxon>
        <taxon>Sar</taxon>
        <taxon>Stramenopiles</taxon>
        <taxon>Oomycota</taxon>
        <taxon>Peronosporomycetes</taxon>
        <taxon>Peronosporales</taxon>
        <taxon>Peronosporaceae</taxon>
        <taxon>Phytophthora</taxon>
    </lineage>
</organism>
<reference evidence="1 2" key="1">
    <citation type="submission" date="2013-11" db="EMBL/GenBank/DDBJ databases">
        <title>The Genome Sequence of Phytophthora parasitica P1976.</title>
        <authorList>
            <consortium name="The Broad Institute Genomics Platform"/>
            <person name="Russ C."/>
            <person name="Tyler B."/>
            <person name="Panabieres F."/>
            <person name="Shan W."/>
            <person name="Tripathy S."/>
            <person name="Grunwald N."/>
            <person name="Machado M."/>
            <person name="Johnson C.S."/>
            <person name="Walker B."/>
            <person name="Young S."/>
            <person name="Zeng Q."/>
            <person name="Gargeya S."/>
            <person name="Fitzgerald M."/>
            <person name="Haas B."/>
            <person name="Abouelleil A."/>
            <person name="Allen A.W."/>
            <person name="Alvarado L."/>
            <person name="Arachchi H.M."/>
            <person name="Berlin A.M."/>
            <person name="Chapman S.B."/>
            <person name="Gainer-Dewar J."/>
            <person name="Goldberg J."/>
            <person name="Griggs A."/>
            <person name="Gujja S."/>
            <person name="Hansen M."/>
            <person name="Howarth C."/>
            <person name="Imamovic A."/>
            <person name="Ireland A."/>
            <person name="Larimer J."/>
            <person name="McCowan C."/>
            <person name="Murphy C."/>
            <person name="Pearson M."/>
            <person name="Poon T.W."/>
            <person name="Priest M."/>
            <person name="Roberts A."/>
            <person name="Saif S."/>
            <person name="Shea T."/>
            <person name="Sisk P."/>
            <person name="Sykes S."/>
            <person name="Wortman J."/>
            <person name="Nusbaum C."/>
            <person name="Birren B."/>
        </authorList>
    </citation>
    <scope>NUCLEOTIDE SEQUENCE [LARGE SCALE GENOMIC DNA]</scope>
    <source>
        <strain evidence="1 2">P1976</strain>
    </source>
</reference>
<accession>A0A080ZYQ3</accession>